<evidence type="ECO:0000313" key="3">
    <source>
        <dbReference type="Proteomes" id="UP001365128"/>
    </source>
</evidence>
<comment type="caution">
    <text evidence="2">The sequence shown here is derived from an EMBL/GenBank/DDBJ whole genome shotgun (WGS) entry which is preliminary data.</text>
</comment>
<dbReference type="EMBL" id="JBBPDW010000010">
    <property type="protein sequence ID" value="KAK7548610.1"/>
    <property type="molecule type" value="Genomic_DNA"/>
</dbReference>
<proteinExistence type="predicted"/>
<dbReference type="Pfam" id="PF20263">
    <property type="entry name" value="LYRM2-like"/>
    <property type="match status" value="1"/>
</dbReference>
<reference evidence="2 3" key="1">
    <citation type="submission" date="2024-04" db="EMBL/GenBank/DDBJ databases">
        <title>Phyllosticta paracitricarpa is synonymous to the EU quarantine fungus P. citricarpa based on phylogenomic analyses.</title>
        <authorList>
            <consortium name="Lawrence Berkeley National Laboratory"/>
            <person name="Van Ingen-Buijs V.A."/>
            <person name="Van Westerhoven A.C."/>
            <person name="Haridas S."/>
            <person name="Skiadas P."/>
            <person name="Martin F."/>
            <person name="Groenewald J.Z."/>
            <person name="Crous P.W."/>
            <person name="Seidl M.F."/>
        </authorList>
    </citation>
    <scope>NUCLEOTIDE SEQUENCE [LARGE SCALE GENOMIC DNA]</scope>
    <source>
        <strain evidence="2 3">CBS 122670</strain>
    </source>
</reference>
<dbReference type="CDD" id="cd20273">
    <property type="entry name" value="Complex1_LYR_unchar"/>
    <property type="match status" value="1"/>
</dbReference>
<gene>
    <name evidence="2" type="ORF">IWX46DRAFT_523163</name>
</gene>
<accession>A0ABR1MHB7</accession>
<protein>
    <recommendedName>
        <fullName evidence="1">LYR motif-containing protein Cup1-like N-terminal domain-containing protein</fullName>
    </recommendedName>
</protein>
<evidence type="ECO:0000259" key="1">
    <source>
        <dbReference type="Pfam" id="PF20263"/>
    </source>
</evidence>
<feature type="domain" description="LYR motif-containing protein Cup1-like N-terminal" evidence="1">
    <location>
        <begin position="15"/>
        <end position="111"/>
    </location>
</feature>
<organism evidence="2 3">
    <name type="scientific">Phyllosticta citricarpa</name>
    <dbReference type="NCBI Taxonomy" id="55181"/>
    <lineage>
        <taxon>Eukaryota</taxon>
        <taxon>Fungi</taxon>
        <taxon>Dikarya</taxon>
        <taxon>Ascomycota</taxon>
        <taxon>Pezizomycotina</taxon>
        <taxon>Dothideomycetes</taxon>
        <taxon>Dothideomycetes incertae sedis</taxon>
        <taxon>Botryosphaeriales</taxon>
        <taxon>Phyllostictaceae</taxon>
        <taxon>Phyllosticta</taxon>
    </lineage>
</organism>
<dbReference type="InterPro" id="IPR046896">
    <property type="entry name" value="Cup1-like_N"/>
</dbReference>
<dbReference type="Proteomes" id="UP001365128">
    <property type="component" value="Unassembled WGS sequence"/>
</dbReference>
<sequence length="394" mass="45771">MLPPSRGDAVASRRLLRALLREATYLPDPAARQFVRRHVLSAFDKYRIKPETPDSELDSLKFSPERIHEKFRQARKGLSQLRRANEGELRPLERILNWTYGRDGPYRYELLRKQLLIPDPLDDQKALENHHAPFLENDARVVLDDLPATVVEIPRKNPHAADEPRVFAISPRYPELKGFLEATVRNAHLIVSRSAKLKKTKLSVPARNTWQRPMPHKRVRNQVEKWYATVLDKLQPPLPENEWNRLRGLVSQQIPWEGLKPRRARAPEVQEHWQLRLSEEGSKEEKVARLAQAAGSHRAIRITPRTLRRLWARIFSQCPVMWYDAERKKWDAKWEVSTAWESEETFKPTADDLCLFEGANRVAGDKKKRISKKQLALEQELSGDSNEEAKTTAS</sequence>
<name>A0ABR1MHB7_9PEZI</name>
<evidence type="ECO:0000313" key="2">
    <source>
        <dbReference type="EMBL" id="KAK7548610.1"/>
    </source>
</evidence>
<keyword evidence="3" id="KW-1185">Reference proteome</keyword>